<dbReference type="Proteomes" id="UP000249915">
    <property type="component" value="Unassembled WGS sequence"/>
</dbReference>
<proteinExistence type="predicted"/>
<protein>
    <submittedName>
        <fullName evidence="1">Uncharacterized protein</fullName>
    </submittedName>
</protein>
<dbReference type="EMBL" id="MASW01000007">
    <property type="protein sequence ID" value="PXY19477.1"/>
    <property type="molecule type" value="Genomic_DNA"/>
</dbReference>
<gene>
    <name evidence="1" type="ORF">BAY60_32575</name>
</gene>
<keyword evidence="2" id="KW-1185">Reference proteome</keyword>
<evidence type="ECO:0000313" key="1">
    <source>
        <dbReference type="EMBL" id="PXY19477.1"/>
    </source>
</evidence>
<dbReference type="PANTHER" id="PTHR33495">
    <property type="entry name" value="ANTI-SIGMA FACTOR ANTAGONIST TM_1081-RELATED-RELATED"/>
    <property type="match status" value="1"/>
</dbReference>
<sequence>MYDANETQTEIRVESGRGGLVLARVAGEVDMVAVPALRRCIDAKLRVARSLVLDLTATRYFGAAGISALLRTDELAAALDVPWALAGSRAVRRPLLVTGLADHLPLHDTVDDAVAAVGLLTPA</sequence>
<dbReference type="PANTHER" id="PTHR33495:SF2">
    <property type="entry name" value="ANTI-SIGMA FACTOR ANTAGONIST TM_1081-RELATED"/>
    <property type="match status" value="1"/>
</dbReference>
<comment type="caution">
    <text evidence="1">The sequence shown here is derived from an EMBL/GenBank/DDBJ whole genome shotgun (WGS) entry which is preliminary data.</text>
</comment>
<dbReference type="GO" id="GO:0043856">
    <property type="term" value="F:anti-sigma factor antagonist activity"/>
    <property type="evidence" value="ECO:0007669"/>
    <property type="project" value="TreeGrafter"/>
</dbReference>
<dbReference type="CDD" id="cd07043">
    <property type="entry name" value="STAS_anti-anti-sigma_factors"/>
    <property type="match status" value="1"/>
</dbReference>
<name>A0A2V4AVB3_9PSEU</name>
<accession>A0A2V4AVB3</accession>
<dbReference type="Gene3D" id="3.30.750.24">
    <property type="entry name" value="STAS domain"/>
    <property type="match status" value="1"/>
</dbReference>
<organism evidence="1 2">
    <name type="scientific">Prauserella muralis</name>
    <dbReference type="NCBI Taxonomy" id="588067"/>
    <lineage>
        <taxon>Bacteria</taxon>
        <taxon>Bacillati</taxon>
        <taxon>Actinomycetota</taxon>
        <taxon>Actinomycetes</taxon>
        <taxon>Pseudonocardiales</taxon>
        <taxon>Pseudonocardiaceae</taxon>
        <taxon>Prauserella</taxon>
    </lineage>
</organism>
<dbReference type="AlphaFoldDB" id="A0A2V4AVB3"/>
<evidence type="ECO:0000313" key="2">
    <source>
        <dbReference type="Proteomes" id="UP000249915"/>
    </source>
</evidence>
<dbReference type="InterPro" id="IPR002645">
    <property type="entry name" value="STAS_dom"/>
</dbReference>
<reference evidence="1 2" key="1">
    <citation type="submission" date="2016-07" db="EMBL/GenBank/DDBJ databases">
        <title>Draft genome sequence of Prauserella muralis DSM 45305, isolated from a mould-covered wall in an indoor environment.</title>
        <authorList>
            <person name="Ruckert C."/>
            <person name="Albersmeier A."/>
            <person name="Jiang C.-L."/>
            <person name="Jiang Y."/>
            <person name="Kalinowski J."/>
            <person name="Schneider O."/>
            <person name="Winkler A."/>
            <person name="Zotchev S.B."/>
        </authorList>
    </citation>
    <scope>NUCLEOTIDE SEQUENCE [LARGE SCALE GENOMIC DNA]</scope>
    <source>
        <strain evidence="1 2">DSM 45305</strain>
    </source>
</reference>
<dbReference type="Pfam" id="PF01740">
    <property type="entry name" value="STAS"/>
    <property type="match status" value="1"/>
</dbReference>
<dbReference type="SUPFAM" id="SSF52091">
    <property type="entry name" value="SpoIIaa-like"/>
    <property type="match status" value="1"/>
</dbReference>
<dbReference type="PROSITE" id="PS50801">
    <property type="entry name" value="STAS"/>
    <property type="match status" value="1"/>
</dbReference>
<dbReference type="InterPro" id="IPR036513">
    <property type="entry name" value="STAS_dom_sf"/>
</dbReference>